<dbReference type="PANTHER" id="PTHR34299">
    <property type="entry name" value="DIACYLGLYCEROL KINASE"/>
    <property type="match status" value="1"/>
</dbReference>
<feature type="active site" description="Proton acceptor" evidence="20">
    <location>
        <position position="74"/>
    </location>
</feature>
<evidence type="ECO:0000256" key="8">
    <source>
        <dbReference type="ARBA" id="ARBA00022679"/>
    </source>
</evidence>
<evidence type="ECO:0000256" key="17">
    <source>
        <dbReference type="ARBA" id="ARBA00023136"/>
    </source>
</evidence>
<evidence type="ECO:0000313" key="25">
    <source>
        <dbReference type="EMBL" id="OEY69910.1"/>
    </source>
</evidence>
<feature type="binding site" evidence="22">
    <location>
        <position position="14"/>
    </location>
    <ligand>
        <name>ATP</name>
        <dbReference type="ChEBI" id="CHEBI:30616"/>
    </ligand>
</feature>
<evidence type="ECO:0000256" key="16">
    <source>
        <dbReference type="ARBA" id="ARBA00023098"/>
    </source>
</evidence>
<dbReference type="GO" id="GO:0006654">
    <property type="term" value="P:phosphatidic acid biosynthetic process"/>
    <property type="evidence" value="ECO:0007669"/>
    <property type="project" value="InterPro"/>
</dbReference>
<gene>
    <name evidence="25" type="ORF">BI198_10290</name>
</gene>
<dbReference type="InterPro" id="IPR033718">
    <property type="entry name" value="DAGK_prok"/>
</dbReference>
<evidence type="ECO:0000256" key="9">
    <source>
        <dbReference type="ARBA" id="ARBA00022692"/>
    </source>
</evidence>
<keyword evidence="15 24" id="KW-1133">Transmembrane helix</keyword>
<feature type="transmembrane region" description="Helical" evidence="24">
    <location>
        <begin position="34"/>
        <end position="55"/>
    </location>
</feature>
<dbReference type="RefSeq" id="WP_070049479.1">
    <property type="nucleotide sequence ID" value="NZ_CBCSDO010000007.1"/>
</dbReference>
<feature type="transmembrane region" description="Helical" evidence="24">
    <location>
        <begin position="101"/>
        <end position="123"/>
    </location>
</feature>
<feature type="binding site" evidence="23">
    <location>
        <position position="81"/>
    </location>
    <ligand>
        <name>a divalent metal cation</name>
        <dbReference type="ChEBI" id="CHEBI:60240"/>
    </ligand>
</feature>
<feature type="binding site" evidence="21">
    <location>
        <position position="74"/>
    </location>
    <ligand>
        <name>substrate</name>
    </ligand>
</feature>
<reference evidence="26" key="1">
    <citation type="submission" date="2016-09" db="EMBL/GenBank/DDBJ databases">
        <authorList>
            <person name="Wan X."/>
            <person name="Hou S."/>
        </authorList>
    </citation>
    <scope>NUCLEOTIDE SEQUENCE [LARGE SCALE GENOMIC DNA]</scope>
    <source>
        <strain evidence="26">KH87</strain>
    </source>
</reference>
<dbReference type="InterPro" id="IPR000829">
    <property type="entry name" value="DAGK"/>
</dbReference>
<evidence type="ECO:0000256" key="21">
    <source>
        <dbReference type="PIRSR" id="PIRSR600829-2"/>
    </source>
</evidence>
<dbReference type="EMBL" id="MKEK01000001">
    <property type="protein sequence ID" value="OEY69910.1"/>
    <property type="molecule type" value="Genomic_DNA"/>
</dbReference>
<dbReference type="CDD" id="cd14264">
    <property type="entry name" value="DAGK_IM"/>
    <property type="match status" value="1"/>
</dbReference>
<evidence type="ECO:0000256" key="6">
    <source>
        <dbReference type="ARBA" id="ARBA00022516"/>
    </source>
</evidence>
<comment type="similarity">
    <text evidence="2 24">Belongs to the bacterial diacylglycerol kinase family.</text>
</comment>
<sequence>MHFQPSNKPVGVSRIYLAFKNSSRAFHWLIKNEAAFRQELILLLFNVVLISVWQITVYEKLLLLCAVLFLLFAEVVNTAIEVTIDRIGYEINPLSGLAKDLGSAAVFIATLIYGCVLAAILYMNV</sequence>
<comment type="caution">
    <text evidence="25">The sequence shown here is derived from an EMBL/GenBank/DDBJ whole genome shotgun (WGS) entry which is preliminary data.</text>
</comment>
<evidence type="ECO:0000256" key="14">
    <source>
        <dbReference type="ARBA" id="ARBA00022842"/>
    </source>
</evidence>
<evidence type="ECO:0000256" key="4">
    <source>
        <dbReference type="ARBA" id="ARBA00017575"/>
    </source>
</evidence>
<keyword evidence="7 24" id="KW-0997">Cell inner membrane</keyword>
<feature type="binding site" evidence="22">
    <location>
        <begin position="99"/>
        <end position="100"/>
    </location>
    <ligand>
        <name>ATP</name>
        <dbReference type="ChEBI" id="CHEBI:30616"/>
    </ligand>
</feature>
<evidence type="ECO:0000256" key="23">
    <source>
        <dbReference type="PIRSR" id="PIRSR600829-4"/>
    </source>
</evidence>
<comment type="function">
    <text evidence="24">Catalyzes the ATP-dependent phosphorylation of sn-l,2-diacylglycerol (DAG) to phosphatidic acid. Involved in the recycling of diacylglycerol produced as a by-product during membrane-derived oligosaccharide (MDO) biosynthesis.</text>
</comment>
<keyword evidence="18" id="KW-0594">Phospholipid biosynthesis</keyword>
<evidence type="ECO:0000256" key="2">
    <source>
        <dbReference type="ARBA" id="ARBA00005967"/>
    </source>
</evidence>
<evidence type="ECO:0000256" key="3">
    <source>
        <dbReference type="ARBA" id="ARBA00012133"/>
    </source>
</evidence>
<evidence type="ECO:0000256" key="11">
    <source>
        <dbReference type="ARBA" id="ARBA00022741"/>
    </source>
</evidence>
<organism evidence="25 26">
    <name type="scientific">Rheinheimera salexigens</name>
    <dbReference type="NCBI Taxonomy" id="1628148"/>
    <lineage>
        <taxon>Bacteria</taxon>
        <taxon>Pseudomonadati</taxon>
        <taxon>Pseudomonadota</taxon>
        <taxon>Gammaproteobacteria</taxon>
        <taxon>Chromatiales</taxon>
        <taxon>Chromatiaceae</taxon>
        <taxon>Rheinheimera</taxon>
    </lineage>
</organism>
<feature type="binding site" evidence="21">
    <location>
        <begin position="35"/>
        <end position="39"/>
    </location>
    <ligand>
        <name>substrate</name>
    </ligand>
</feature>
<evidence type="ECO:0000256" key="13">
    <source>
        <dbReference type="ARBA" id="ARBA00022840"/>
    </source>
</evidence>
<dbReference type="Proteomes" id="UP000242258">
    <property type="component" value="Unassembled WGS sequence"/>
</dbReference>
<keyword evidence="5" id="KW-1003">Cell membrane</keyword>
<keyword evidence="17 24" id="KW-0472">Membrane</keyword>
<protein>
    <recommendedName>
        <fullName evidence="4 24">Diacylglycerol kinase</fullName>
        <ecNumber evidence="3 24">2.7.1.107</ecNumber>
    </recommendedName>
</protein>
<accession>A0A1E7Q723</accession>
<feature type="binding site" evidence="22">
    <location>
        <position position="81"/>
    </location>
    <ligand>
        <name>ATP</name>
        <dbReference type="ChEBI" id="CHEBI:30616"/>
    </ligand>
</feature>
<evidence type="ECO:0000256" key="10">
    <source>
        <dbReference type="ARBA" id="ARBA00022723"/>
    </source>
</evidence>
<proteinExistence type="inferred from homology"/>
<keyword evidence="6" id="KW-0444">Lipid biosynthesis</keyword>
<evidence type="ECO:0000256" key="5">
    <source>
        <dbReference type="ARBA" id="ARBA00022475"/>
    </source>
</evidence>
<evidence type="ECO:0000256" key="22">
    <source>
        <dbReference type="PIRSR" id="PIRSR600829-3"/>
    </source>
</evidence>
<evidence type="ECO:0000256" key="19">
    <source>
        <dbReference type="ARBA" id="ARBA00023264"/>
    </source>
</evidence>
<comment type="cofactor">
    <cofactor evidence="23">
        <name>Mg(2+)</name>
        <dbReference type="ChEBI" id="CHEBI:18420"/>
    </cofactor>
    <text evidence="23">Mn(2+), Zn(2+), Cd(2+) and Co(2+) support activity to lesser extents.</text>
</comment>
<evidence type="ECO:0000256" key="7">
    <source>
        <dbReference type="ARBA" id="ARBA00022519"/>
    </source>
</evidence>
<name>A0A1E7Q723_9GAMM</name>
<dbReference type="GO" id="GO:0005886">
    <property type="term" value="C:plasma membrane"/>
    <property type="evidence" value="ECO:0007669"/>
    <property type="project" value="UniProtKB-SubCell"/>
</dbReference>
<keyword evidence="9 24" id="KW-0812">Transmembrane</keyword>
<feature type="transmembrane region" description="Helical" evidence="24">
    <location>
        <begin position="61"/>
        <end position="80"/>
    </location>
</feature>
<dbReference type="PANTHER" id="PTHR34299:SF1">
    <property type="entry name" value="DIACYLGLYCEROL KINASE"/>
    <property type="match status" value="1"/>
</dbReference>
<feature type="binding site" evidence="21">
    <location>
        <position position="103"/>
    </location>
    <ligand>
        <name>substrate</name>
    </ligand>
</feature>
<keyword evidence="11 22" id="KW-0547">Nucleotide-binding</keyword>
<evidence type="ECO:0000256" key="24">
    <source>
        <dbReference type="RuleBase" id="RU363065"/>
    </source>
</evidence>
<evidence type="ECO:0000313" key="26">
    <source>
        <dbReference type="Proteomes" id="UP000242258"/>
    </source>
</evidence>
<dbReference type="Gene3D" id="1.10.287.3610">
    <property type="match status" value="1"/>
</dbReference>
<feature type="binding site" evidence="23">
    <location>
        <position position="33"/>
    </location>
    <ligand>
        <name>a divalent metal cation</name>
        <dbReference type="ChEBI" id="CHEBI:60240"/>
    </ligand>
</feature>
<keyword evidence="13 22" id="KW-0067">ATP-binding</keyword>
<comment type="catalytic activity">
    <reaction evidence="24">
        <text>a 1,2-diacyl-sn-glycerol + ATP = a 1,2-diacyl-sn-glycero-3-phosphate + ADP + H(+)</text>
        <dbReference type="Rhea" id="RHEA:10272"/>
        <dbReference type="ChEBI" id="CHEBI:15378"/>
        <dbReference type="ChEBI" id="CHEBI:17815"/>
        <dbReference type="ChEBI" id="CHEBI:30616"/>
        <dbReference type="ChEBI" id="CHEBI:58608"/>
        <dbReference type="ChEBI" id="CHEBI:456216"/>
        <dbReference type="EC" id="2.7.1.107"/>
    </reaction>
</comment>
<dbReference type="GO" id="GO:0004143">
    <property type="term" value="F:ATP-dependent diacylglycerol kinase activity"/>
    <property type="evidence" value="ECO:0007669"/>
    <property type="project" value="UniProtKB-EC"/>
</dbReference>
<feature type="binding site" evidence="22">
    <location>
        <position position="33"/>
    </location>
    <ligand>
        <name>ATP</name>
        <dbReference type="ChEBI" id="CHEBI:30616"/>
    </ligand>
</feature>
<keyword evidence="16 24" id="KW-0443">Lipid metabolism</keyword>
<dbReference type="AlphaFoldDB" id="A0A1E7Q723"/>
<dbReference type="EC" id="2.7.1.107" evidence="3 24"/>
<comment type="subcellular location">
    <subcellularLocation>
        <location evidence="1 24">Cell inner membrane</location>
        <topology evidence="1 24">Multi-pass membrane protein</topology>
    </subcellularLocation>
</comment>
<dbReference type="GO" id="GO:0046872">
    <property type="term" value="F:metal ion binding"/>
    <property type="evidence" value="ECO:0007669"/>
    <property type="project" value="UniProtKB-KW"/>
</dbReference>
<dbReference type="InterPro" id="IPR036945">
    <property type="entry name" value="DAGK_sf"/>
</dbReference>
<evidence type="ECO:0000256" key="1">
    <source>
        <dbReference type="ARBA" id="ARBA00004429"/>
    </source>
</evidence>
<keyword evidence="10 23" id="KW-0479">Metal-binding</keyword>
<keyword evidence="14 23" id="KW-0460">Magnesium</keyword>
<dbReference type="STRING" id="1628148.BI198_10290"/>
<evidence type="ECO:0000256" key="12">
    <source>
        <dbReference type="ARBA" id="ARBA00022777"/>
    </source>
</evidence>
<feature type="binding site" evidence="21">
    <location>
        <position position="14"/>
    </location>
    <ligand>
        <name>substrate</name>
    </ligand>
</feature>
<dbReference type="GO" id="GO:0005524">
    <property type="term" value="F:ATP binding"/>
    <property type="evidence" value="ECO:0007669"/>
    <property type="project" value="UniProtKB-KW"/>
</dbReference>
<keyword evidence="26" id="KW-1185">Reference proteome</keyword>
<keyword evidence="19 24" id="KW-1208">Phospholipid metabolism</keyword>
<keyword evidence="8 24" id="KW-0808">Transferase</keyword>
<evidence type="ECO:0000256" key="15">
    <source>
        <dbReference type="ARBA" id="ARBA00022989"/>
    </source>
</evidence>
<evidence type="ECO:0000256" key="18">
    <source>
        <dbReference type="ARBA" id="ARBA00023209"/>
    </source>
</evidence>
<evidence type="ECO:0000256" key="20">
    <source>
        <dbReference type="PIRSR" id="PIRSR600829-1"/>
    </source>
</evidence>
<dbReference type="OrthoDB" id="9796011at2"/>
<dbReference type="Pfam" id="PF01219">
    <property type="entry name" value="DAGK_prokar"/>
    <property type="match status" value="1"/>
</dbReference>
<keyword evidence="12 24" id="KW-0418">Kinase</keyword>